<dbReference type="Gene3D" id="1.20.5.640">
    <property type="entry name" value="Single helix bin"/>
    <property type="match status" value="1"/>
</dbReference>
<dbReference type="InterPro" id="IPR002677">
    <property type="entry name" value="Ribosomal_bL32"/>
</dbReference>
<dbReference type="Proteomes" id="UP000051166">
    <property type="component" value="Unassembled WGS sequence"/>
</dbReference>
<sequence>MAVPKRKTSKSKKNSRRASKKISLPSIHLDKTTGEYVRNHHVSQQGYYNGKKVL</sequence>
<dbReference type="EMBL" id="AZFQ01000039">
    <property type="protein sequence ID" value="KRL98496.1"/>
    <property type="molecule type" value="Genomic_DNA"/>
</dbReference>
<evidence type="ECO:0000256" key="6">
    <source>
        <dbReference type="SAM" id="MobiDB-lite"/>
    </source>
</evidence>
<evidence type="ECO:0000313" key="7">
    <source>
        <dbReference type="EMBL" id="KRL98496.1"/>
    </source>
</evidence>
<name>A0A0R1UYW0_9LACO</name>
<protein>
    <recommendedName>
        <fullName evidence="4 5">Large ribosomal subunit protein bL32</fullName>
    </recommendedName>
</protein>
<evidence type="ECO:0000256" key="5">
    <source>
        <dbReference type="HAMAP-Rule" id="MF_00340"/>
    </source>
</evidence>
<evidence type="ECO:0000313" key="8">
    <source>
        <dbReference type="Proteomes" id="UP000051166"/>
    </source>
</evidence>
<comment type="caution">
    <text evidence="7">The sequence shown here is derived from an EMBL/GenBank/DDBJ whole genome shotgun (WGS) entry which is preliminary data.</text>
</comment>
<dbReference type="STRING" id="1423801.FD50_GL000812"/>
<proteinExistence type="inferred from homology"/>
<evidence type="ECO:0000256" key="1">
    <source>
        <dbReference type="ARBA" id="ARBA00008560"/>
    </source>
</evidence>
<evidence type="ECO:0000256" key="3">
    <source>
        <dbReference type="ARBA" id="ARBA00023274"/>
    </source>
</evidence>
<dbReference type="AlphaFoldDB" id="A0A0R1UYW0"/>
<keyword evidence="2 5" id="KW-0689">Ribosomal protein</keyword>
<dbReference type="NCBIfam" id="TIGR01031">
    <property type="entry name" value="rpmF_bact"/>
    <property type="match status" value="1"/>
</dbReference>
<dbReference type="Pfam" id="PF01783">
    <property type="entry name" value="Ribosomal_L32p"/>
    <property type="match status" value="1"/>
</dbReference>
<feature type="region of interest" description="Disordered" evidence="6">
    <location>
        <begin position="1"/>
        <end position="27"/>
    </location>
</feature>
<dbReference type="PATRIC" id="fig|1423801.4.peg.825"/>
<dbReference type="InterPro" id="IPR011332">
    <property type="entry name" value="Ribosomal_zn-bd"/>
</dbReference>
<evidence type="ECO:0000256" key="4">
    <source>
        <dbReference type="ARBA" id="ARBA00035178"/>
    </source>
</evidence>
<dbReference type="OrthoDB" id="9812874at2"/>
<comment type="similarity">
    <text evidence="1 5">Belongs to the bacterial ribosomal protein bL32 family.</text>
</comment>
<dbReference type="GO" id="GO:0015934">
    <property type="term" value="C:large ribosomal subunit"/>
    <property type="evidence" value="ECO:0007669"/>
    <property type="project" value="InterPro"/>
</dbReference>
<gene>
    <name evidence="5" type="primary">rpmF</name>
    <name evidence="7" type="ORF">FD50_GL000812</name>
</gene>
<feature type="compositionally biased region" description="Basic residues" evidence="6">
    <location>
        <begin position="1"/>
        <end position="20"/>
    </location>
</feature>
<reference evidence="7 8" key="1">
    <citation type="journal article" date="2015" name="Genome Announc.">
        <title>Expanding the biotechnology potential of lactobacilli through comparative genomics of 213 strains and associated genera.</title>
        <authorList>
            <person name="Sun Z."/>
            <person name="Harris H.M."/>
            <person name="McCann A."/>
            <person name="Guo C."/>
            <person name="Argimon S."/>
            <person name="Zhang W."/>
            <person name="Yang X."/>
            <person name="Jeffery I.B."/>
            <person name="Cooney J.C."/>
            <person name="Kagawa T.F."/>
            <person name="Liu W."/>
            <person name="Song Y."/>
            <person name="Salvetti E."/>
            <person name="Wrobel A."/>
            <person name="Rasinkangas P."/>
            <person name="Parkhill J."/>
            <person name="Rea M.C."/>
            <person name="O'Sullivan O."/>
            <person name="Ritari J."/>
            <person name="Douillard F.P."/>
            <person name="Paul Ross R."/>
            <person name="Yang R."/>
            <person name="Briner A.E."/>
            <person name="Felis G.E."/>
            <person name="de Vos W.M."/>
            <person name="Barrangou R."/>
            <person name="Klaenhammer T.R."/>
            <person name="Caufield P.W."/>
            <person name="Cui Y."/>
            <person name="Zhang H."/>
            <person name="O'Toole P.W."/>
        </authorList>
    </citation>
    <scope>NUCLEOTIDE SEQUENCE [LARGE SCALE GENOMIC DNA]</scope>
    <source>
        <strain evidence="7 8">DSM 16230</strain>
    </source>
</reference>
<keyword evidence="8" id="KW-1185">Reference proteome</keyword>
<dbReference type="RefSeq" id="WP_054755675.1">
    <property type="nucleotide sequence ID" value="NZ_AZFQ01000039.1"/>
</dbReference>
<dbReference type="SUPFAM" id="SSF57829">
    <property type="entry name" value="Zn-binding ribosomal proteins"/>
    <property type="match status" value="1"/>
</dbReference>
<keyword evidence="3 5" id="KW-0687">Ribonucleoprotein</keyword>
<dbReference type="HAMAP" id="MF_00340">
    <property type="entry name" value="Ribosomal_bL32"/>
    <property type="match status" value="1"/>
</dbReference>
<organism evidence="7 8">
    <name type="scientific">Liquorilactobacillus satsumensis DSM 16230 = JCM 12392</name>
    <dbReference type="NCBI Taxonomy" id="1423801"/>
    <lineage>
        <taxon>Bacteria</taxon>
        <taxon>Bacillati</taxon>
        <taxon>Bacillota</taxon>
        <taxon>Bacilli</taxon>
        <taxon>Lactobacillales</taxon>
        <taxon>Lactobacillaceae</taxon>
        <taxon>Liquorilactobacillus</taxon>
    </lineage>
</organism>
<dbReference type="GO" id="GO:0006412">
    <property type="term" value="P:translation"/>
    <property type="evidence" value="ECO:0007669"/>
    <property type="project" value="UniProtKB-UniRule"/>
</dbReference>
<dbReference type="GO" id="GO:0003735">
    <property type="term" value="F:structural constituent of ribosome"/>
    <property type="evidence" value="ECO:0007669"/>
    <property type="project" value="InterPro"/>
</dbReference>
<evidence type="ECO:0000256" key="2">
    <source>
        <dbReference type="ARBA" id="ARBA00022980"/>
    </source>
</evidence>
<dbReference type="GeneID" id="98308221"/>
<dbReference type="PANTHER" id="PTHR35534:SF1">
    <property type="entry name" value="LARGE RIBOSOMAL SUBUNIT PROTEIN BL32"/>
    <property type="match status" value="1"/>
</dbReference>
<dbReference type="InterPro" id="IPR044957">
    <property type="entry name" value="Ribosomal_bL32_bact"/>
</dbReference>
<accession>A0A0R1UYW0</accession>
<dbReference type="PANTHER" id="PTHR35534">
    <property type="entry name" value="50S RIBOSOMAL PROTEIN L32"/>
    <property type="match status" value="1"/>
</dbReference>